<dbReference type="PANTHER" id="PTHR36055">
    <property type="entry name" value="C2H2-LIKE ZINC FINGER PROTEIN"/>
    <property type="match status" value="1"/>
</dbReference>
<evidence type="ECO:0000313" key="5">
    <source>
        <dbReference type="EMBL" id="KAL0403154.1"/>
    </source>
</evidence>
<sequence>MPVAKLCTSGIVNAMKSEGGNDYLDTFIRQAIGKEPLLPSPRTGNSPVQWIQLLHALDQPDLPGWPLMTPVKVQMQKCEKCSREFCSPINYRRHIRVHRRSLNVNKESHRNRELLAEFWDKLLLEEAKEIVSLNDVMLKEIPGSSVIRTLASSLQKPGLWTLPQAYVKAGSTLLDIVQAKPSRLPISSQELFSILHDASETTFLCGGTSESLKKYVFDGEADKNSMELKNLVASTSFLFEQKLVKAWAADKDAEALRCHKLLVEEEEAAQKKQAELLERKKQKKLRQKEQKMKEQFYECDADLDVPIGAADGPISAEGFGSSSSSDSSSNSIEVAPNLDSCIEPIQCKSIESDKDREPKIDSNTECIHQGNCESNEPQMVAENCHQHLATNHWQVMGSRMGNYVSQNLQLLEPEFGQTIGLSEDRPLLNGSKVWTKEHKTENNGESLKPSLPGEICLEMEESNCEVIIGSISVTVNNPAAQQQHCHPDHDQDTSRTQPAMLKNTSEKLIKAAAAQSGPNRVASKLWRPVSHGEAKRISSIERSHKDSERAVLSEKVHDRIMSSERCMPSQSADGDYHDDVKLNNVPSDKIDPKGNVAFSSIAAKEFLSQRWKEAISADHVKLVLSGGYEPPGCSAIQHDNSMVSNDPDRQEYSAVCRSGAQVKFRTEPDKCLKTKYIPKPKAIA</sequence>
<comment type="caution">
    <text evidence="5">The sequence shown here is derived from an EMBL/GenBank/DDBJ whole genome shotgun (WGS) entry which is preliminary data.</text>
</comment>
<organism evidence="5">
    <name type="scientific">Sesamum radiatum</name>
    <name type="common">Black benniseed</name>
    <dbReference type="NCBI Taxonomy" id="300843"/>
    <lineage>
        <taxon>Eukaryota</taxon>
        <taxon>Viridiplantae</taxon>
        <taxon>Streptophyta</taxon>
        <taxon>Embryophyta</taxon>
        <taxon>Tracheophyta</taxon>
        <taxon>Spermatophyta</taxon>
        <taxon>Magnoliopsida</taxon>
        <taxon>eudicotyledons</taxon>
        <taxon>Gunneridae</taxon>
        <taxon>Pentapetalae</taxon>
        <taxon>asterids</taxon>
        <taxon>lamiids</taxon>
        <taxon>Lamiales</taxon>
        <taxon>Pedaliaceae</taxon>
        <taxon>Sesamum</taxon>
    </lineage>
</organism>
<keyword evidence="1" id="KW-0862">Zinc</keyword>
<dbReference type="PROSITE" id="PS00028">
    <property type="entry name" value="ZINC_FINGER_C2H2_1"/>
    <property type="match status" value="1"/>
</dbReference>
<dbReference type="AlphaFoldDB" id="A0AAW2TER0"/>
<accession>A0AAW2TER0</accession>
<feature type="region of interest" description="Disordered" evidence="3">
    <location>
        <begin position="314"/>
        <end position="335"/>
    </location>
</feature>
<dbReference type="PANTHER" id="PTHR36055:SF1">
    <property type="entry name" value="C2H2-LIKE ZINC FINGER PROTEIN"/>
    <property type="match status" value="1"/>
</dbReference>
<dbReference type="InterPro" id="IPR013087">
    <property type="entry name" value="Znf_C2H2_type"/>
</dbReference>
<name>A0AAW2TER0_SESRA</name>
<reference evidence="5" key="1">
    <citation type="submission" date="2020-06" db="EMBL/GenBank/DDBJ databases">
        <authorList>
            <person name="Li T."/>
            <person name="Hu X."/>
            <person name="Zhang T."/>
            <person name="Song X."/>
            <person name="Zhang H."/>
            <person name="Dai N."/>
            <person name="Sheng W."/>
            <person name="Hou X."/>
            <person name="Wei L."/>
        </authorList>
    </citation>
    <scope>NUCLEOTIDE SEQUENCE</scope>
    <source>
        <strain evidence="5">G02</strain>
        <tissue evidence="5">Leaf</tissue>
    </source>
</reference>
<evidence type="ECO:0000259" key="4">
    <source>
        <dbReference type="PROSITE" id="PS50157"/>
    </source>
</evidence>
<evidence type="ECO:0000256" key="3">
    <source>
        <dbReference type="SAM" id="MobiDB-lite"/>
    </source>
</evidence>
<feature type="coiled-coil region" evidence="2">
    <location>
        <begin position="262"/>
        <end position="294"/>
    </location>
</feature>
<feature type="compositionally biased region" description="Low complexity" evidence="3">
    <location>
        <begin position="321"/>
        <end position="331"/>
    </location>
</feature>
<dbReference type="GO" id="GO:0008270">
    <property type="term" value="F:zinc ion binding"/>
    <property type="evidence" value="ECO:0007669"/>
    <property type="project" value="UniProtKB-KW"/>
</dbReference>
<dbReference type="EMBL" id="JACGWJ010000008">
    <property type="protein sequence ID" value="KAL0403154.1"/>
    <property type="molecule type" value="Genomic_DNA"/>
</dbReference>
<keyword evidence="1" id="KW-0479">Metal-binding</keyword>
<gene>
    <name evidence="5" type="ORF">Sradi_1956200</name>
</gene>
<protein>
    <recommendedName>
        <fullName evidence="4">C2H2-type domain-containing protein</fullName>
    </recommendedName>
</protein>
<proteinExistence type="predicted"/>
<reference evidence="5" key="2">
    <citation type="journal article" date="2024" name="Plant">
        <title>Genomic evolution and insights into agronomic trait innovations of Sesamum species.</title>
        <authorList>
            <person name="Miao H."/>
            <person name="Wang L."/>
            <person name="Qu L."/>
            <person name="Liu H."/>
            <person name="Sun Y."/>
            <person name="Le M."/>
            <person name="Wang Q."/>
            <person name="Wei S."/>
            <person name="Zheng Y."/>
            <person name="Lin W."/>
            <person name="Duan Y."/>
            <person name="Cao H."/>
            <person name="Xiong S."/>
            <person name="Wang X."/>
            <person name="Wei L."/>
            <person name="Li C."/>
            <person name="Ma Q."/>
            <person name="Ju M."/>
            <person name="Zhao R."/>
            <person name="Li G."/>
            <person name="Mu C."/>
            <person name="Tian Q."/>
            <person name="Mei H."/>
            <person name="Zhang T."/>
            <person name="Gao T."/>
            <person name="Zhang H."/>
        </authorList>
    </citation>
    <scope>NUCLEOTIDE SEQUENCE</scope>
    <source>
        <strain evidence="5">G02</strain>
    </source>
</reference>
<evidence type="ECO:0000256" key="1">
    <source>
        <dbReference type="PROSITE-ProRule" id="PRU00042"/>
    </source>
</evidence>
<dbReference type="PROSITE" id="PS50157">
    <property type="entry name" value="ZINC_FINGER_C2H2_2"/>
    <property type="match status" value="1"/>
</dbReference>
<evidence type="ECO:0000256" key="2">
    <source>
        <dbReference type="SAM" id="Coils"/>
    </source>
</evidence>
<keyword evidence="2" id="KW-0175">Coiled coil</keyword>
<keyword evidence="1" id="KW-0863">Zinc-finger</keyword>
<feature type="domain" description="C2H2-type" evidence="4">
    <location>
        <begin position="76"/>
        <end position="98"/>
    </location>
</feature>